<reference evidence="3" key="1">
    <citation type="submission" date="2022-11" db="UniProtKB">
        <authorList>
            <consortium name="WormBaseParasite"/>
        </authorList>
    </citation>
    <scope>IDENTIFICATION</scope>
</reference>
<proteinExistence type="predicted"/>
<keyword evidence="2" id="KW-1185">Reference proteome</keyword>
<dbReference type="AlphaFoldDB" id="A0A914Y6R0"/>
<evidence type="ECO:0000313" key="3">
    <source>
        <dbReference type="WBParaSite" id="PSU_v2.g14950.t1"/>
    </source>
</evidence>
<sequence>MKLYVHLLDEMLQEVLDRYHENRGGFPSSIVIYRTGVEEGLYPSVLRYEVPLIEDCISKKAPNVPFTLIAANKQHNFRMTPEYIDPRARAVDQNVRPGTIIDTHAVHPVFNQFYLVSHLAIQGTAKPVKYTVLQSTEDEKDLSMDKLERLTNDLTHKYQIVKSPVSFPAPVRVADDYAKRGRQIYKILYRPPSEHSGSPGPEEAEAANVYLAESQRYNFAHRPLLRNKRTNA</sequence>
<dbReference type="InterPro" id="IPR036397">
    <property type="entry name" value="RNaseH_sf"/>
</dbReference>
<feature type="domain" description="Piwi" evidence="1">
    <location>
        <begin position="1"/>
        <end position="186"/>
    </location>
</feature>
<dbReference type="SUPFAM" id="SSF53098">
    <property type="entry name" value="Ribonuclease H-like"/>
    <property type="match status" value="1"/>
</dbReference>
<dbReference type="InterPro" id="IPR003165">
    <property type="entry name" value="Piwi"/>
</dbReference>
<dbReference type="InterPro" id="IPR012337">
    <property type="entry name" value="RNaseH-like_sf"/>
</dbReference>
<dbReference type="PROSITE" id="PS50822">
    <property type="entry name" value="PIWI"/>
    <property type="match status" value="1"/>
</dbReference>
<dbReference type="Proteomes" id="UP000887577">
    <property type="component" value="Unplaced"/>
</dbReference>
<dbReference type="GO" id="GO:0003676">
    <property type="term" value="F:nucleic acid binding"/>
    <property type="evidence" value="ECO:0007669"/>
    <property type="project" value="InterPro"/>
</dbReference>
<organism evidence="2 3">
    <name type="scientific">Panagrolaimus superbus</name>
    <dbReference type="NCBI Taxonomy" id="310955"/>
    <lineage>
        <taxon>Eukaryota</taxon>
        <taxon>Metazoa</taxon>
        <taxon>Ecdysozoa</taxon>
        <taxon>Nematoda</taxon>
        <taxon>Chromadorea</taxon>
        <taxon>Rhabditida</taxon>
        <taxon>Tylenchina</taxon>
        <taxon>Panagrolaimomorpha</taxon>
        <taxon>Panagrolaimoidea</taxon>
        <taxon>Panagrolaimidae</taxon>
        <taxon>Panagrolaimus</taxon>
    </lineage>
</organism>
<dbReference type="Pfam" id="PF02171">
    <property type="entry name" value="Piwi"/>
    <property type="match status" value="1"/>
</dbReference>
<dbReference type="PANTHER" id="PTHR22891">
    <property type="entry name" value="EUKARYOTIC TRANSLATION INITIATION FACTOR 2C"/>
    <property type="match status" value="1"/>
</dbReference>
<dbReference type="SMART" id="SM00950">
    <property type="entry name" value="Piwi"/>
    <property type="match status" value="1"/>
</dbReference>
<evidence type="ECO:0000313" key="2">
    <source>
        <dbReference type="Proteomes" id="UP000887577"/>
    </source>
</evidence>
<dbReference type="Gene3D" id="3.30.420.10">
    <property type="entry name" value="Ribonuclease H-like superfamily/Ribonuclease H"/>
    <property type="match status" value="1"/>
</dbReference>
<accession>A0A914Y6R0</accession>
<evidence type="ECO:0000259" key="1">
    <source>
        <dbReference type="PROSITE" id="PS50822"/>
    </source>
</evidence>
<name>A0A914Y6R0_9BILA</name>
<dbReference type="WBParaSite" id="PSU_v2.g14950.t1">
    <property type="protein sequence ID" value="PSU_v2.g14950.t1"/>
    <property type="gene ID" value="PSU_v2.g14950"/>
</dbReference>
<protein>
    <submittedName>
        <fullName evidence="3">Piwi domain-containing protein</fullName>
    </submittedName>
</protein>